<dbReference type="InterPro" id="IPR050696">
    <property type="entry name" value="FtsA/MreB"/>
</dbReference>
<dbReference type="GO" id="GO:0051301">
    <property type="term" value="P:cell division"/>
    <property type="evidence" value="ECO:0007669"/>
    <property type="project" value="InterPro"/>
</dbReference>
<dbReference type="Pfam" id="PF11104">
    <property type="entry name" value="PilM_2"/>
    <property type="match status" value="1"/>
</dbReference>
<feature type="domain" description="SHS2" evidence="1">
    <location>
        <begin position="6"/>
        <end position="174"/>
    </location>
</feature>
<dbReference type="InterPro" id="IPR003494">
    <property type="entry name" value="SHS2_FtsA"/>
</dbReference>
<reference evidence="2 3" key="1">
    <citation type="journal article" date="2016" name="Nat. Commun.">
        <title>Thousands of microbial genomes shed light on interconnected biogeochemical processes in an aquifer system.</title>
        <authorList>
            <person name="Anantharaman K."/>
            <person name="Brown C.T."/>
            <person name="Hug L.A."/>
            <person name="Sharon I."/>
            <person name="Castelle C.J."/>
            <person name="Probst A.J."/>
            <person name="Thomas B.C."/>
            <person name="Singh A."/>
            <person name="Wilkins M.J."/>
            <person name="Karaoz U."/>
            <person name="Brodie E.L."/>
            <person name="Williams K.H."/>
            <person name="Hubbard S.S."/>
            <person name="Banfield J.F."/>
        </authorList>
    </citation>
    <scope>NUCLEOTIDE SEQUENCE [LARGE SCALE GENOMIC DNA]</scope>
</reference>
<dbReference type="InterPro" id="IPR005883">
    <property type="entry name" value="PilM"/>
</dbReference>
<accession>A0A1F5G2U5</accession>
<dbReference type="SUPFAM" id="SSF53067">
    <property type="entry name" value="Actin-like ATPase domain"/>
    <property type="match status" value="2"/>
</dbReference>
<feature type="non-terminal residue" evidence="2">
    <location>
        <position position="322"/>
    </location>
</feature>
<dbReference type="NCBIfam" id="TIGR01175">
    <property type="entry name" value="pilM"/>
    <property type="match status" value="1"/>
</dbReference>
<dbReference type="SMART" id="SM00842">
    <property type="entry name" value="FtsA"/>
    <property type="match status" value="1"/>
</dbReference>
<sequence>MAAQDFFGLDVGTSSIKAVQVRKDGLVSKLVTAGYIAVPSKRVLSESSVDQESVAGAISKLVSSLKISTGNVVTALPESQIFTRVIEMPILNDRELASAIKWEAEQYIPVPLTEVNLAWQVLLRPVKVEAESKMEVLLIAAPKVLVEKHVRILKMAGLNPVGLETEVVAATRALVDKASPTTAIILIGAYSTDICIAKMGILSSTRSIATGGEALTKAIAQDLGFDQAQAEEYKKTYGLLENELEGKIMATIKPVFEIIAGEVKKAILTYESKKSGEQVKRIILGGGGGKLPGAIEYLVSEFGMEVQLGDPWFFLEKGAYIS</sequence>
<gene>
    <name evidence="2" type="ORF">A2Z23_03175</name>
</gene>
<dbReference type="PANTHER" id="PTHR32432:SF3">
    <property type="entry name" value="ETHANOLAMINE UTILIZATION PROTEIN EUTJ"/>
    <property type="match status" value="1"/>
</dbReference>
<dbReference type="CDD" id="cd24049">
    <property type="entry name" value="ASKHA_NBD_PilM"/>
    <property type="match status" value="1"/>
</dbReference>
<dbReference type="PANTHER" id="PTHR32432">
    <property type="entry name" value="CELL DIVISION PROTEIN FTSA-RELATED"/>
    <property type="match status" value="1"/>
</dbReference>
<evidence type="ECO:0000259" key="1">
    <source>
        <dbReference type="SMART" id="SM00842"/>
    </source>
</evidence>
<name>A0A1F5G2U5_9BACT</name>
<dbReference type="Gene3D" id="3.30.1490.300">
    <property type="match status" value="1"/>
</dbReference>
<organism evidence="2 3">
    <name type="scientific">Candidatus Curtissbacteria bacterium RBG_16_39_7</name>
    <dbReference type="NCBI Taxonomy" id="1797707"/>
    <lineage>
        <taxon>Bacteria</taxon>
        <taxon>Candidatus Curtissiibacteriota</taxon>
    </lineage>
</organism>
<protein>
    <recommendedName>
        <fullName evidence="1">SHS2 domain-containing protein</fullName>
    </recommendedName>
</protein>
<evidence type="ECO:0000313" key="3">
    <source>
        <dbReference type="Proteomes" id="UP000176628"/>
    </source>
</evidence>
<comment type="caution">
    <text evidence="2">The sequence shown here is derived from an EMBL/GenBank/DDBJ whole genome shotgun (WGS) entry which is preliminary data.</text>
</comment>
<dbReference type="InterPro" id="IPR043129">
    <property type="entry name" value="ATPase_NBD"/>
</dbReference>
<dbReference type="EMBL" id="MFAV01000028">
    <property type="protein sequence ID" value="OGD86190.1"/>
    <property type="molecule type" value="Genomic_DNA"/>
</dbReference>
<proteinExistence type="predicted"/>
<dbReference type="Gene3D" id="3.30.420.40">
    <property type="match status" value="2"/>
</dbReference>
<dbReference type="Proteomes" id="UP000176628">
    <property type="component" value="Unassembled WGS sequence"/>
</dbReference>
<dbReference type="PIRSF" id="PIRSF019169">
    <property type="entry name" value="PilM"/>
    <property type="match status" value="1"/>
</dbReference>
<dbReference type="AlphaFoldDB" id="A0A1F5G2U5"/>
<evidence type="ECO:0000313" key="2">
    <source>
        <dbReference type="EMBL" id="OGD86190.1"/>
    </source>
</evidence>